<proteinExistence type="predicted"/>
<keyword evidence="2" id="KW-1185">Reference proteome</keyword>
<evidence type="ECO:0000313" key="2">
    <source>
        <dbReference type="Proteomes" id="UP000762676"/>
    </source>
</evidence>
<name>A0AAV4IL37_9GAST</name>
<organism evidence="1 2">
    <name type="scientific">Elysia marginata</name>
    <dbReference type="NCBI Taxonomy" id="1093978"/>
    <lineage>
        <taxon>Eukaryota</taxon>
        <taxon>Metazoa</taxon>
        <taxon>Spiralia</taxon>
        <taxon>Lophotrochozoa</taxon>
        <taxon>Mollusca</taxon>
        <taxon>Gastropoda</taxon>
        <taxon>Heterobranchia</taxon>
        <taxon>Euthyneura</taxon>
        <taxon>Panpulmonata</taxon>
        <taxon>Sacoglossa</taxon>
        <taxon>Placobranchoidea</taxon>
        <taxon>Plakobranchidae</taxon>
        <taxon>Elysia</taxon>
    </lineage>
</organism>
<accession>A0AAV4IL37</accession>
<comment type="caution">
    <text evidence="1">The sequence shown here is derived from an EMBL/GenBank/DDBJ whole genome shotgun (WGS) entry which is preliminary data.</text>
</comment>
<gene>
    <name evidence="1" type="ORF">ElyMa_004811000</name>
</gene>
<sequence>MSLTGPGLFFKALTPSRCLIPHDRFKQDEKWKVQKAMKQAGRLAVVLAFLASVALC</sequence>
<dbReference type="Proteomes" id="UP000762676">
    <property type="component" value="Unassembled WGS sequence"/>
</dbReference>
<feature type="non-terminal residue" evidence="1">
    <location>
        <position position="56"/>
    </location>
</feature>
<dbReference type="AlphaFoldDB" id="A0AAV4IL37"/>
<evidence type="ECO:0000313" key="1">
    <source>
        <dbReference type="EMBL" id="GFS10513.1"/>
    </source>
</evidence>
<protein>
    <submittedName>
        <fullName evidence="1">Uncharacterized protein</fullName>
    </submittedName>
</protein>
<reference evidence="1 2" key="1">
    <citation type="journal article" date="2021" name="Elife">
        <title>Chloroplast acquisition without the gene transfer in kleptoplastic sea slugs, Plakobranchus ocellatus.</title>
        <authorList>
            <person name="Maeda T."/>
            <person name="Takahashi S."/>
            <person name="Yoshida T."/>
            <person name="Shimamura S."/>
            <person name="Takaki Y."/>
            <person name="Nagai Y."/>
            <person name="Toyoda A."/>
            <person name="Suzuki Y."/>
            <person name="Arimoto A."/>
            <person name="Ishii H."/>
            <person name="Satoh N."/>
            <person name="Nishiyama T."/>
            <person name="Hasebe M."/>
            <person name="Maruyama T."/>
            <person name="Minagawa J."/>
            <person name="Obokata J."/>
            <person name="Shigenobu S."/>
        </authorList>
    </citation>
    <scope>NUCLEOTIDE SEQUENCE [LARGE SCALE GENOMIC DNA]</scope>
</reference>
<dbReference type="EMBL" id="BMAT01009631">
    <property type="protein sequence ID" value="GFS10513.1"/>
    <property type="molecule type" value="Genomic_DNA"/>
</dbReference>